<keyword evidence="13" id="KW-1185">Reference proteome</keyword>
<dbReference type="PROSITE" id="PS50110">
    <property type="entry name" value="RESPONSE_REGULATORY"/>
    <property type="match status" value="1"/>
</dbReference>
<feature type="domain" description="Histidine kinase" evidence="10">
    <location>
        <begin position="439"/>
        <end position="684"/>
    </location>
</feature>
<organism evidence="12 13">
    <name type="scientific">Sphagnum jensenii</name>
    <dbReference type="NCBI Taxonomy" id="128206"/>
    <lineage>
        <taxon>Eukaryota</taxon>
        <taxon>Viridiplantae</taxon>
        <taxon>Streptophyta</taxon>
        <taxon>Embryophyta</taxon>
        <taxon>Bryophyta</taxon>
        <taxon>Sphagnophytina</taxon>
        <taxon>Sphagnopsida</taxon>
        <taxon>Sphagnales</taxon>
        <taxon>Sphagnaceae</taxon>
        <taxon>Sphagnum</taxon>
    </lineage>
</organism>
<evidence type="ECO:0000259" key="11">
    <source>
        <dbReference type="PROSITE" id="PS50110"/>
    </source>
</evidence>
<evidence type="ECO:0000313" key="13">
    <source>
        <dbReference type="Proteomes" id="UP001497522"/>
    </source>
</evidence>
<dbReference type="Gene3D" id="1.10.287.130">
    <property type="match status" value="1"/>
</dbReference>
<evidence type="ECO:0008006" key="14">
    <source>
        <dbReference type="Google" id="ProtNLM"/>
    </source>
</evidence>
<dbReference type="CDD" id="cd17546">
    <property type="entry name" value="REC_hyHK_CKI1_RcsC-like"/>
    <property type="match status" value="1"/>
</dbReference>
<keyword evidence="8" id="KW-0175">Coiled coil</keyword>
<dbReference type="InterPro" id="IPR004358">
    <property type="entry name" value="Sig_transdc_His_kin-like_C"/>
</dbReference>
<dbReference type="PROSITE" id="PS50109">
    <property type="entry name" value="HIS_KIN"/>
    <property type="match status" value="1"/>
</dbReference>
<keyword evidence="3 7" id="KW-0597">Phosphoprotein</keyword>
<feature type="transmembrane region" description="Helical" evidence="9">
    <location>
        <begin position="362"/>
        <end position="384"/>
    </location>
</feature>
<evidence type="ECO:0000256" key="6">
    <source>
        <dbReference type="ARBA" id="ARBA00023136"/>
    </source>
</evidence>
<dbReference type="SUPFAM" id="SSF52172">
    <property type="entry name" value="CheY-like"/>
    <property type="match status" value="1"/>
</dbReference>
<evidence type="ECO:0000256" key="1">
    <source>
        <dbReference type="ARBA" id="ARBA00004651"/>
    </source>
</evidence>
<dbReference type="Pfam" id="PF02518">
    <property type="entry name" value="HATPase_c"/>
    <property type="match status" value="1"/>
</dbReference>
<dbReference type="SUPFAM" id="SSF55874">
    <property type="entry name" value="ATPase domain of HSP90 chaperone/DNA topoisomerase II/histidine kinase"/>
    <property type="match status" value="1"/>
</dbReference>
<accession>A0ABP1B954</accession>
<dbReference type="InterPro" id="IPR001789">
    <property type="entry name" value="Sig_transdc_resp-reg_receiver"/>
</dbReference>
<dbReference type="InterPro" id="IPR005467">
    <property type="entry name" value="His_kinase_dom"/>
</dbReference>
<dbReference type="Pfam" id="PF00072">
    <property type="entry name" value="Response_reg"/>
    <property type="match status" value="1"/>
</dbReference>
<dbReference type="InterPro" id="IPR003661">
    <property type="entry name" value="HisK_dim/P_dom"/>
</dbReference>
<dbReference type="EMBL" id="OZ023703">
    <property type="protein sequence ID" value="CAK9871634.1"/>
    <property type="molecule type" value="Genomic_DNA"/>
</dbReference>
<dbReference type="Pfam" id="PF00512">
    <property type="entry name" value="HisKA"/>
    <property type="match status" value="1"/>
</dbReference>
<evidence type="ECO:0000256" key="3">
    <source>
        <dbReference type="ARBA" id="ARBA00022553"/>
    </source>
</evidence>
<gene>
    <name evidence="12" type="ORF">CSSPJE1EN2_LOCUS14302</name>
</gene>
<comment type="subcellular location">
    <subcellularLocation>
        <location evidence="1">Cell membrane</location>
        <topology evidence="1">Multi-pass membrane protein</topology>
    </subcellularLocation>
</comment>
<dbReference type="SMART" id="SM00387">
    <property type="entry name" value="HATPase_c"/>
    <property type="match status" value="1"/>
</dbReference>
<dbReference type="InterPro" id="IPR003594">
    <property type="entry name" value="HATPase_dom"/>
</dbReference>
<keyword evidence="4 9" id="KW-0812">Transmembrane</keyword>
<evidence type="ECO:0000256" key="4">
    <source>
        <dbReference type="ARBA" id="ARBA00022692"/>
    </source>
</evidence>
<feature type="transmembrane region" description="Helical" evidence="9">
    <location>
        <begin position="238"/>
        <end position="259"/>
    </location>
</feature>
<evidence type="ECO:0000256" key="5">
    <source>
        <dbReference type="ARBA" id="ARBA00022989"/>
    </source>
</evidence>
<evidence type="ECO:0000256" key="8">
    <source>
        <dbReference type="SAM" id="Coils"/>
    </source>
</evidence>
<evidence type="ECO:0000256" key="9">
    <source>
        <dbReference type="SAM" id="Phobius"/>
    </source>
</evidence>
<dbReference type="CDD" id="cd00082">
    <property type="entry name" value="HisKA"/>
    <property type="match status" value="1"/>
</dbReference>
<keyword evidence="6 9" id="KW-0472">Membrane</keyword>
<dbReference type="Proteomes" id="UP001497522">
    <property type="component" value="Chromosome 2"/>
</dbReference>
<keyword evidence="2" id="KW-1003">Cell membrane</keyword>
<dbReference type="PANTHER" id="PTHR45530:SF3">
    <property type="entry name" value="TWO-COMPONENT SYSTEM NARL FAMILY SENSOR HISTIDINE KINASE BARA"/>
    <property type="match status" value="1"/>
</dbReference>
<dbReference type="PANTHER" id="PTHR45530">
    <property type="entry name" value="SENSORY TRANSDUCTION HISTIDINE KINASE"/>
    <property type="match status" value="1"/>
</dbReference>
<feature type="coiled-coil region" evidence="8">
    <location>
        <begin position="380"/>
        <end position="432"/>
    </location>
</feature>
<reference evidence="12 13" key="1">
    <citation type="submission" date="2024-03" db="EMBL/GenBank/DDBJ databases">
        <authorList>
            <consortium name="ELIXIR-Norway"/>
            <consortium name="Elixir Norway"/>
        </authorList>
    </citation>
    <scope>NUCLEOTIDE SEQUENCE [LARGE SCALE GENOMIC DNA]</scope>
</reference>
<protein>
    <recommendedName>
        <fullName evidence="14">Ethylene receptor</fullName>
    </recommendedName>
</protein>
<feature type="modified residue" description="4-aspartylphosphate" evidence="7">
    <location>
        <position position="1063"/>
    </location>
</feature>
<proteinExistence type="predicted"/>
<evidence type="ECO:0000313" key="12">
    <source>
        <dbReference type="EMBL" id="CAK9871634.1"/>
    </source>
</evidence>
<dbReference type="SMART" id="SM00388">
    <property type="entry name" value="HisKA"/>
    <property type="match status" value="1"/>
</dbReference>
<evidence type="ECO:0000256" key="2">
    <source>
        <dbReference type="ARBA" id="ARBA00022475"/>
    </source>
</evidence>
<dbReference type="InterPro" id="IPR011006">
    <property type="entry name" value="CheY-like_superfamily"/>
</dbReference>
<feature type="transmembrane region" description="Helical" evidence="9">
    <location>
        <begin position="323"/>
        <end position="342"/>
    </location>
</feature>
<name>A0ABP1B954_9BRYO</name>
<dbReference type="SMART" id="SM00448">
    <property type="entry name" value="REC"/>
    <property type="match status" value="1"/>
</dbReference>
<feature type="transmembrane region" description="Helical" evidence="9">
    <location>
        <begin position="204"/>
        <end position="232"/>
    </location>
</feature>
<keyword evidence="5 9" id="KW-1133">Transmembrane helix</keyword>
<sequence>MEVEKAEDPAAAAAATRAGTRRTRDGFSFFDPPEVSSCLGSVGGFMFGFGEECSLRSWRERRRLQPQRREVCDYCLWLRRNIFALLLLGLAGVVTWESSVQALRINMNRTIVFPLYLPAAFALSLSCVWKASIVPGNLAGLYISRLYMLWRGHARFDTWAIVFLFLASVLESLEAQTCGYYMRKFLCKRGSNKSLPSIDTVRDALWYILLVVGCTLLFDFMIALCITVTPLVPWSSFWRFWATWWLGVLAAMMSISPAVTHLMAWECQPSLKKPLKITEWLLLLLINIGLLVVIFVIPIHTFIRPLPYIFFPLIMYMGFRCNRLGWALTVSSITYMCSWASIRGRGSLYITLGRPSPASSHLILEVELFSAVIGIVGITLAAAVREKKQLTKELHQMNIDLEHTVDERTTELRKAHEEAQMSQRKAEQASHAKSDFLANMSHEIRTPIHGILGLTALLLESELSDEQKESLMSVKECADLLLHIINSVLDLAKIESGRLEVERVPFNIEKMVSSTLRMLQARAQERGLQLLWEVDRQVPQVLVGDVGKIQQCLLNLVGNALKFTHEGSVTIRVTVMDQQEISSSSSNKSVSIDADEHCGQELLTESLLIKFEVRDTGIGISKEKLKDMFKPFTQADASTSRLYGGTGLGLCIVQRFVELLGGKICAESEANKGSTFYFCLPLLLTTSKDSPGEISPRAPNQDKPQTQSWSLMGGLIFTPPVGNTRVELSNQISGIQGQVSSCNSTAPFASESDGQGQKLLPVEKSAMSFEDCSYLTGDHVSEEDNCCGSAQESGPTGVEIGRSNDLEKVFSHSSSMDETKGDPIIDIALHEPQFSPDGMYLIGRGTQGNNHFWSQPEFDLSSTPENEVNLNNRSASIESGNSECKILPGAPDIRKHDSNLQELSELKTVFAGSSGKNVNRIQEFPLPVGGGDSWNSSQWARTSLGKVASSKGIRGERGSVTALSEVSLRSEALLEACKSKSLTSEFDMSGKILDQIGSISTKGRGYKDRKLNILLAEDNEINQKVASRQLEKHGHSVMIVSDGQQALDVVRSQHNTLDLVLMDVQMPIMDGLLATQLIRQEEMERGWSRIPILGLTAHAIDGYQDKCFSHGMDSYLGKPFDIRQLLSTIGHILPPKG</sequence>
<feature type="domain" description="Response regulatory" evidence="11">
    <location>
        <begin position="1012"/>
        <end position="1133"/>
    </location>
</feature>
<dbReference type="InterPro" id="IPR036890">
    <property type="entry name" value="HATPase_C_sf"/>
</dbReference>
<dbReference type="SUPFAM" id="SSF47384">
    <property type="entry name" value="Homodimeric domain of signal transducing histidine kinase"/>
    <property type="match status" value="1"/>
</dbReference>
<feature type="transmembrane region" description="Helical" evidence="9">
    <location>
        <begin position="115"/>
        <end position="138"/>
    </location>
</feature>
<dbReference type="CDD" id="cd16922">
    <property type="entry name" value="HATPase_EvgS-ArcB-TorS-like"/>
    <property type="match status" value="1"/>
</dbReference>
<dbReference type="Pfam" id="PF05231">
    <property type="entry name" value="MASE1"/>
    <property type="match status" value="1"/>
</dbReference>
<dbReference type="InterPro" id="IPR036097">
    <property type="entry name" value="HisK_dim/P_sf"/>
</dbReference>
<dbReference type="InterPro" id="IPR007895">
    <property type="entry name" value="MASE1"/>
</dbReference>
<dbReference type="PRINTS" id="PR00344">
    <property type="entry name" value="BCTRLSENSOR"/>
</dbReference>
<dbReference type="Gene3D" id="3.30.565.10">
    <property type="entry name" value="Histidine kinase-like ATPase, C-terminal domain"/>
    <property type="match status" value="1"/>
</dbReference>
<evidence type="ECO:0000256" key="7">
    <source>
        <dbReference type="PROSITE-ProRule" id="PRU00169"/>
    </source>
</evidence>
<evidence type="ECO:0000259" key="10">
    <source>
        <dbReference type="PROSITE" id="PS50109"/>
    </source>
</evidence>
<feature type="transmembrane region" description="Helical" evidence="9">
    <location>
        <begin position="280"/>
        <end position="303"/>
    </location>
</feature>
<dbReference type="Gene3D" id="3.40.50.2300">
    <property type="match status" value="1"/>
</dbReference>
<feature type="transmembrane region" description="Helical" evidence="9">
    <location>
        <begin position="82"/>
        <end position="103"/>
    </location>
</feature>